<comment type="cofactor">
    <cofactor evidence="1">
        <name>Mo-molybdopterin</name>
        <dbReference type="ChEBI" id="CHEBI:71302"/>
    </cofactor>
</comment>
<dbReference type="InterPro" id="IPR016167">
    <property type="entry name" value="FAD-bd_PCMH_sub1"/>
</dbReference>
<evidence type="ECO:0000256" key="1">
    <source>
        <dbReference type="ARBA" id="ARBA00001924"/>
    </source>
</evidence>
<proteinExistence type="inferred from homology"/>
<dbReference type="FunFam" id="3.10.20.30:FF:000012">
    <property type="entry name" value="Xanthine dehydrogenase/oxidase"/>
    <property type="match status" value="1"/>
</dbReference>
<dbReference type="InterPro" id="IPR016208">
    <property type="entry name" value="Ald_Oxase/xanthine_DH-like"/>
</dbReference>
<dbReference type="GO" id="GO:0016491">
    <property type="term" value="F:oxidoreductase activity"/>
    <property type="evidence" value="ECO:0007669"/>
    <property type="project" value="UniProtKB-KW"/>
</dbReference>
<dbReference type="GO" id="GO:0005506">
    <property type="term" value="F:iron ion binding"/>
    <property type="evidence" value="ECO:0007669"/>
    <property type="project" value="InterPro"/>
</dbReference>
<keyword evidence="14" id="KW-0576">Peroxisome</keyword>
<evidence type="ECO:0000256" key="9">
    <source>
        <dbReference type="ARBA" id="ARBA00022827"/>
    </source>
</evidence>
<dbReference type="InterPro" id="IPR036010">
    <property type="entry name" value="2Fe-2S_ferredoxin-like_sf"/>
</dbReference>
<evidence type="ECO:0000313" key="18">
    <source>
        <dbReference type="Proteomes" id="UP000594454"/>
    </source>
</evidence>
<evidence type="ECO:0000256" key="7">
    <source>
        <dbReference type="ARBA" id="ARBA00022714"/>
    </source>
</evidence>
<keyword evidence="8" id="KW-0479">Metal-binding</keyword>
<keyword evidence="18" id="KW-1185">Reference proteome</keyword>
<comment type="cofactor">
    <cofactor evidence="15">
        <name>[2Fe-2S] cluster</name>
        <dbReference type="ChEBI" id="CHEBI:190135"/>
    </cofactor>
</comment>
<dbReference type="PANTHER" id="PTHR45444">
    <property type="entry name" value="XANTHINE DEHYDROGENASE"/>
    <property type="match status" value="1"/>
</dbReference>
<evidence type="ECO:0000313" key="17">
    <source>
        <dbReference type="EMBL" id="CAD7078520.1"/>
    </source>
</evidence>
<keyword evidence="9" id="KW-0274">FAD</keyword>
<dbReference type="InterPro" id="IPR016169">
    <property type="entry name" value="FAD-bd_PCMH_sub2"/>
</dbReference>
<dbReference type="Gene3D" id="3.30.43.10">
    <property type="entry name" value="Uridine Diphospho-n-acetylenolpyruvylglucosamine Reductase, domain 2"/>
    <property type="match status" value="1"/>
</dbReference>
<comment type="cofactor">
    <cofactor evidence="2">
        <name>FAD</name>
        <dbReference type="ChEBI" id="CHEBI:57692"/>
    </cofactor>
</comment>
<dbReference type="Gene3D" id="3.10.20.30">
    <property type="match status" value="1"/>
</dbReference>
<evidence type="ECO:0000256" key="10">
    <source>
        <dbReference type="ARBA" id="ARBA00023002"/>
    </source>
</evidence>
<feature type="domain" description="FAD-binding PCMH-type" evidence="16">
    <location>
        <begin position="200"/>
        <end position="329"/>
    </location>
</feature>
<dbReference type="InterPro" id="IPR002346">
    <property type="entry name" value="Mopterin_DH_FAD-bd"/>
</dbReference>
<dbReference type="InParanoid" id="A0A7R8UD12"/>
<dbReference type="PROSITE" id="PS51387">
    <property type="entry name" value="FAD_PCMH"/>
    <property type="match status" value="1"/>
</dbReference>
<name>A0A7R8UD12_HERIL</name>
<comment type="similarity">
    <text evidence="4">Belongs to the xanthine dehydrogenase family.</text>
</comment>
<evidence type="ECO:0000256" key="6">
    <source>
        <dbReference type="ARBA" id="ARBA00022630"/>
    </source>
</evidence>
<dbReference type="Pfam" id="PF01799">
    <property type="entry name" value="Fer2_2"/>
    <property type="match status" value="1"/>
</dbReference>
<dbReference type="InterPro" id="IPR012675">
    <property type="entry name" value="Beta-grasp_dom_sf"/>
</dbReference>
<protein>
    <recommendedName>
        <fullName evidence="16">FAD-binding PCMH-type domain-containing protein</fullName>
    </recommendedName>
</protein>
<dbReference type="Pfam" id="PF00111">
    <property type="entry name" value="Fer2"/>
    <property type="match status" value="1"/>
</dbReference>
<evidence type="ECO:0000256" key="4">
    <source>
        <dbReference type="ARBA" id="ARBA00006849"/>
    </source>
</evidence>
<dbReference type="InterPro" id="IPR036884">
    <property type="entry name" value="2Fe-2S-bd_dom_sf"/>
</dbReference>
<dbReference type="EMBL" id="LR899009">
    <property type="protein sequence ID" value="CAD7078520.1"/>
    <property type="molecule type" value="Genomic_DNA"/>
</dbReference>
<sequence>MSIDLKVNGKPYKVFPQNYPVDMTLNTFIRQHAKLPGTKFMCQEGGCGVCICVIKGRHPDTKEMRTWATNSCLTLLNACDGWEVITIEGVGNKKGYHPIQTRLAHLNGTQCGYCSPGMVMNMYGLLESRSGKVNMEEIENSFGGNICRCTGYRPILDAMKSFGVDSQYSKDIEDLEKICFKPGTKCSETCKKRKNKLHVVFDDGTEWIKANSVDDVLEHLEKNGSKSYMLVAGNTAHGVYRRHRHIKVFIDVNQVPELRTYHVSEEELELGGNLSLTETMDILRLVKSKPGFSFCKEVLHHIDLIANVPVRNVSMNIHWFHLQVDFALW</sequence>
<dbReference type="SUPFAM" id="SSF47741">
    <property type="entry name" value="CO dehydrogenase ISP C-domain like"/>
    <property type="match status" value="1"/>
</dbReference>
<accession>A0A7R8UD12</accession>
<evidence type="ECO:0000256" key="15">
    <source>
        <dbReference type="ARBA" id="ARBA00034078"/>
    </source>
</evidence>
<evidence type="ECO:0000256" key="12">
    <source>
        <dbReference type="ARBA" id="ARBA00023014"/>
    </source>
</evidence>
<evidence type="ECO:0000256" key="3">
    <source>
        <dbReference type="ARBA" id="ARBA00004275"/>
    </source>
</evidence>
<dbReference type="InterPro" id="IPR036318">
    <property type="entry name" value="FAD-bd_PCMH-like_sf"/>
</dbReference>
<keyword evidence="10" id="KW-0560">Oxidoreductase</keyword>
<dbReference type="Gene3D" id="3.30.465.10">
    <property type="match status" value="1"/>
</dbReference>
<dbReference type="SUPFAM" id="SSF56176">
    <property type="entry name" value="FAD-binding/transporter-associated domain-like"/>
    <property type="match status" value="1"/>
</dbReference>
<dbReference type="OrthoDB" id="8300278at2759"/>
<keyword evidence="12" id="KW-0411">Iron-sulfur</keyword>
<dbReference type="GO" id="GO:0005777">
    <property type="term" value="C:peroxisome"/>
    <property type="evidence" value="ECO:0007669"/>
    <property type="project" value="UniProtKB-SubCell"/>
</dbReference>
<keyword evidence="6" id="KW-0285">Flavoprotein</keyword>
<dbReference type="InterPro" id="IPR016166">
    <property type="entry name" value="FAD-bd_PCMH"/>
</dbReference>
<comment type="subcellular location">
    <subcellularLocation>
        <location evidence="3">Peroxisome</location>
    </subcellularLocation>
</comment>
<dbReference type="AlphaFoldDB" id="A0A7R8UD12"/>
<gene>
    <name evidence="17" type="ORF">HERILL_LOCUS1781</name>
</gene>
<evidence type="ECO:0000256" key="5">
    <source>
        <dbReference type="ARBA" id="ARBA00011738"/>
    </source>
</evidence>
<keyword evidence="11" id="KW-0408">Iron</keyword>
<dbReference type="Gene3D" id="1.10.150.120">
    <property type="entry name" value="[2Fe-2S]-binding domain"/>
    <property type="match status" value="1"/>
</dbReference>
<dbReference type="GO" id="GO:0071949">
    <property type="term" value="F:FAD binding"/>
    <property type="evidence" value="ECO:0007669"/>
    <property type="project" value="InterPro"/>
</dbReference>
<dbReference type="GO" id="GO:0051537">
    <property type="term" value="F:2 iron, 2 sulfur cluster binding"/>
    <property type="evidence" value="ECO:0007669"/>
    <property type="project" value="UniProtKB-KW"/>
</dbReference>
<reference evidence="17 18" key="1">
    <citation type="submission" date="2020-11" db="EMBL/GenBank/DDBJ databases">
        <authorList>
            <person name="Wallbank WR R."/>
            <person name="Pardo Diaz C."/>
            <person name="Kozak K."/>
            <person name="Martin S."/>
            <person name="Jiggins C."/>
            <person name="Moest M."/>
            <person name="Warren A I."/>
            <person name="Generalovic N T."/>
            <person name="Byers J.R.P. K."/>
            <person name="Montejo-Kovacevich G."/>
            <person name="Yen C E."/>
        </authorList>
    </citation>
    <scope>NUCLEOTIDE SEQUENCE [LARGE SCALE GENOMIC DNA]</scope>
</reference>
<dbReference type="PROSITE" id="PS00197">
    <property type="entry name" value="2FE2S_FER_1"/>
    <property type="match status" value="1"/>
</dbReference>
<organism evidence="17 18">
    <name type="scientific">Hermetia illucens</name>
    <name type="common">Black soldier fly</name>
    <dbReference type="NCBI Taxonomy" id="343691"/>
    <lineage>
        <taxon>Eukaryota</taxon>
        <taxon>Metazoa</taxon>
        <taxon>Ecdysozoa</taxon>
        <taxon>Arthropoda</taxon>
        <taxon>Hexapoda</taxon>
        <taxon>Insecta</taxon>
        <taxon>Pterygota</taxon>
        <taxon>Neoptera</taxon>
        <taxon>Endopterygota</taxon>
        <taxon>Diptera</taxon>
        <taxon>Brachycera</taxon>
        <taxon>Stratiomyomorpha</taxon>
        <taxon>Stratiomyidae</taxon>
        <taxon>Hermetiinae</taxon>
        <taxon>Hermetia</taxon>
    </lineage>
</organism>
<dbReference type="PANTHER" id="PTHR45444:SF3">
    <property type="entry name" value="XANTHINE DEHYDROGENASE"/>
    <property type="match status" value="1"/>
</dbReference>
<evidence type="ECO:0000259" key="16">
    <source>
        <dbReference type="PROSITE" id="PS51387"/>
    </source>
</evidence>
<dbReference type="SUPFAM" id="SSF54292">
    <property type="entry name" value="2Fe-2S ferredoxin-like"/>
    <property type="match status" value="1"/>
</dbReference>
<evidence type="ECO:0000256" key="13">
    <source>
        <dbReference type="ARBA" id="ARBA00023027"/>
    </source>
</evidence>
<evidence type="ECO:0000256" key="11">
    <source>
        <dbReference type="ARBA" id="ARBA00023004"/>
    </source>
</evidence>
<dbReference type="Proteomes" id="UP000594454">
    <property type="component" value="Chromosome 1"/>
</dbReference>
<dbReference type="InterPro" id="IPR006058">
    <property type="entry name" value="2Fe2S_fd_BS"/>
</dbReference>
<comment type="subunit">
    <text evidence="5">Homodimer.</text>
</comment>
<evidence type="ECO:0000256" key="14">
    <source>
        <dbReference type="ARBA" id="ARBA00023140"/>
    </source>
</evidence>
<evidence type="ECO:0000256" key="8">
    <source>
        <dbReference type="ARBA" id="ARBA00022723"/>
    </source>
</evidence>
<dbReference type="InterPro" id="IPR001041">
    <property type="entry name" value="2Fe-2S_ferredoxin-type"/>
</dbReference>
<dbReference type="Pfam" id="PF00941">
    <property type="entry name" value="FAD_binding_5"/>
    <property type="match status" value="1"/>
</dbReference>
<dbReference type="InterPro" id="IPR002888">
    <property type="entry name" value="2Fe-2S-bd"/>
</dbReference>
<keyword evidence="13" id="KW-0520">NAD</keyword>
<evidence type="ECO:0000256" key="2">
    <source>
        <dbReference type="ARBA" id="ARBA00001974"/>
    </source>
</evidence>
<keyword evidence="7" id="KW-0001">2Fe-2S</keyword>